<dbReference type="EnsemblProtists" id="EKX30757">
    <property type="protein sequence ID" value="EKX30757"/>
    <property type="gene ID" value="GUITHDRAFT_149690"/>
</dbReference>
<feature type="non-terminal residue" evidence="1">
    <location>
        <position position="1"/>
    </location>
</feature>
<dbReference type="RefSeq" id="XP_005817737.1">
    <property type="nucleotide sequence ID" value="XM_005817680.1"/>
</dbReference>
<evidence type="ECO:0000313" key="2">
    <source>
        <dbReference type="EnsemblProtists" id="EKX30757"/>
    </source>
</evidence>
<sequence>RIEQMKKTIVIYPQPQLVGRADERPDPCTIEPDENGWTNLQLPVLIIFDQCKQLGPLLVDAENSKISNKQLKQLVLDLQRSGHIRRLVRLNLGDNDLRWERELVGVIVTLLKEAKELEVLDLTGAHLTEADKKELAAELKKQEIDPSKITYIKDLSSVYSHGPSSGHLMSAIGTSVRATHTHIGRKQLNMRVDRARSRVEDERKGIEKYISSGPSASSKHVTYEEVAI</sequence>
<evidence type="ECO:0000313" key="1">
    <source>
        <dbReference type="EMBL" id="EKX30757.1"/>
    </source>
</evidence>
<dbReference type="InterPro" id="IPR032675">
    <property type="entry name" value="LRR_dom_sf"/>
</dbReference>
<reference evidence="3" key="2">
    <citation type="submission" date="2012-11" db="EMBL/GenBank/DDBJ databases">
        <authorList>
            <person name="Kuo A."/>
            <person name="Curtis B.A."/>
            <person name="Tanifuji G."/>
            <person name="Burki F."/>
            <person name="Gruber A."/>
            <person name="Irimia M."/>
            <person name="Maruyama S."/>
            <person name="Arias M.C."/>
            <person name="Ball S.G."/>
            <person name="Gile G.H."/>
            <person name="Hirakawa Y."/>
            <person name="Hopkins J.F."/>
            <person name="Rensing S.A."/>
            <person name="Schmutz J."/>
            <person name="Symeonidi A."/>
            <person name="Elias M."/>
            <person name="Eveleigh R.J."/>
            <person name="Herman E.K."/>
            <person name="Klute M.J."/>
            <person name="Nakayama T."/>
            <person name="Obornik M."/>
            <person name="Reyes-Prieto A."/>
            <person name="Armbrust E.V."/>
            <person name="Aves S.J."/>
            <person name="Beiko R.G."/>
            <person name="Coutinho P."/>
            <person name="Dacks J.B."/>
            <person name="Durnford D.G."/>
            <person name="Fast N.M."/>
            <person name="Green B.R."/>
            <person name="Grisdale C."/>
            <person name="Hempe F."/>
            <person name="Henrissat B."/>
            <person name="Hoppner M.P."/>
            <person name="Ishida K.-I."/>
            <person name="Kim E."/>
            <person name="Koreny L."/>
            <person name="Kroth P.G."/>
            <person name="Liu Y."/>
            <person name="Malik S.-B."/>
            <person name="Maier U.G."/>
            <person name="McRose D."/>
            <person name="Mock T."/>
            <person name="Neilson J.A."/>
            <person name="Onodera N.T."/>
            <person name="Poole A.M."/>
            <person name="Pritham E.J."/>
            <person name="Richards T.A."/>
            <person name="Rocap G."/>
            <person name="Roy S.W."/>
            <person name="Sarai C."/>
            <person name="Schaack S."/>
            <person name="Shirato S."/>
            <person name="Slamovits C.H."/>
            <person name="Spencer D.F."/>
            <person name="Suzuki S."/>
            <person name="Worden A.Z."/>
            <person name="Zauner S."/>
            <person name="Barry K."/>
            <person name="Bell C."/>
            <person name="Bharti A.K."/>
            <person name="Crow J.A."/>
            <person name="Grimwood J."/>
            <person name="Kramer R."/>
            <person name="Lindquist E."/>
            <person name="Lucas S."/>
            <person name="Salamov A."/>
            <person name="McFadden G.I."/>
            <person name="Lane C.E."/>
            <person name="Keeling P.J."/>
            <person name="Gray M.W."/>
            <person name="Grigoriev I.V."/>
            <person name="Archibald J.M."/>
        </authorList>
    </citation>
    <scope>NUCLEOTIDE SEQUENCE</scope>
    <source>
        <strain evidence="3">CCMP2712</strain>
    </source>
</reference>
<evidence type="ECO:0000313" key="3">
    <source>
        <dbReference type="Proteomes" id="UP000011087"/>
    </source>
</evidence>
<reference evidence="1 3" key="1">
    <citation type="journal article" date="2012" name="Nature">
        <title>Algal genomes reveal evolutionary mosaicism and the fate of nucleomorphs.</title>
        <authorList>
            <consortium name="DOE Joint Genome Institute"/>
            <person name="Curtis B.A."/>
            <person name="Tanifuji G."/>
            <person name="Burki F."/>
            <person name="Gruber A."/>
            <person name="Irimia M."/>
            <person name="Maruyama S."/>
            <person name="Arias M.C."/>
            <person name="Ball S.G."/>
            <person name="Gile G.H."/>
            <person name="Hirakawa Y."/>
            <person name="Hopkins J.F."/>
            <person name="Kuo A."/>
            <person name="Rensing S.A."/>
            <person name="Schmutz J."/>
            <person name="Symeonidi A."/>
            <person name="Elias M."/>
            <person name="Eveleigh R.J."/>
            <person name="Herman E.K."/>
            <person name="Klute M.J."/>
            <person name="Nakayama T."/>
            <person name="Obornik M."/>
            <person name="Reyes-Prieto A."/>
            <person name="Armbrust E.V."/>
            <person name="Aves S.J."/>
            <person name="Beiko R.G."/>
            <person name="Coutinho P."/>
            <person name="Dacks J.B."/>
            <person name="Durnford D.G."/>
            <person name="Fast N.M."/>
            <person name="Green B.R."/>
            <person name="Grisdale C.J."/>
            <person name="Hempel F."/>
            <person name="Henrissat B."/>
            <person name="Hoppner M.P."/>
            <person name="Ishida K."/>
            <person name="Kim E."/>
            <person name="Koreny L."/>
            <person name="Kroth P.G."/>
            <person name="Liu Y."/>
            <person name="Malik S.B."/>
            <person name="Maier U.G."/>
            <person name="McRose D."/>
            <person name="Mock T."/>
            <person name="Neilson J.A."/>
            <person name="Onodera N.T."/>
            <person name="Poole A.M."/>
            <person name="Pritham E.J."/>
            <person name="Richards T.A."/>
            <person name="Rocap G."/>
            <person name="Roy S.W."/>
            <person name="Sarai C."/>
            <person name="Schaack S."/>
            <person name="Shirato S."/>
            <person name="Slamovits C.H."/>
            <person name="Spencer D.F."/>
            <person name="Suzuki S."/>
            <person name="Worden A.Z."/>
            <person name="Zauner S."/>
            <person name="Barry K."/>
            <person name="Bell C."/>
            <person name="Bharti A.K."/>
            <person name="Crow J.A."/>
            <person name="Grimwood J."/>
            <person name="Kramer R."/>
            <person name="Lindquist E."/>
            <person name="Lucas S."/>
            <person name="Salamov A."/>
            <person name="McFadden G.I."/>
            <person name="Lane C.E."/>
            <person name="Keeling P.J."/>
            <person name="Gray M.W."/>
            <person name="Grigoriev I.V."/>
            <person name="Archibald J.M."/>
        </authorList>
    </citation>
    <scope>NUCLEOTIDE SEQUENCE</scope>
    <source>
        <strain evidence="1 3">CCMP2712</strain>
    </source>
</reference>
<dbReference type="KEGG" id="gtt:GUITHDRAFT_149690"/>
<dbReference type="GeneID" id="17287477"/>
<organism evidence="1">
    <name type="scientific">Guillardia theta (strain CCMP2712)</name>
    <name type="common">Cryptophyte</name>
    <dbReference type="NCBI Taxonomy" id="905079"/>
    <lineage>
        <taxon>Eukaryota</taxon>
        <taxon>Cryptophyceae</taxon>
        <taxon>Pyrenomonadales</taxon>
        <taxon>Geminigeraceae</taxon>
        <taxon>Guillardia</taxon>
    </lineage>
</organism>
<dbReference type="Proteomes" id="UP000011087">
    <property type="component" value="Unassembled WGS sequence"/>
</dbReference>
<name>L1I3X6_GUITC</name>
<proteinExistence type="predicted"/>
<protein>
    <submittedName>
        <fullName evidence="1 2">Uncharacterized protein</fullName>
    </submittedName>
</protein>
<dbReference type="PaxDb" id="55529-EKX30757"/>
<dbReference type="SUPFAM" id="SSF52047">
    <property type="entry name" value="RNI-like"/>
    <property type="match status" value="1"/>
</dbReference>
<dbReference type="AlphaFoldDB" id="L1I3X6"/>
<dbReference type="Gene3D" id="3.80.10.10">
    <property type="entry name" value="Ribonuclease Inhibitor"/>
    <property type="match status" value="1"/>
</dbReference>
<accession>L1I3X6</accession>
<dbReference type="EMBL" id="JH993591">
    <property type="protein sequence ID" value="EKX30757.1"/>
    <property type="molecule type" value="Genomic_DNA"/>
</dbReference>
<dbReference type="HOGENOM" id="CLU_1217491_0_0_1"/>
<keyword evidence="3" id="KW-1185">Reference proteome</keyword>
<gene>
    <name evidence="1" type="ORF">GUITHDRAFT_149690</name>
</gene>
<reference evidence="2" key="3">
    <citation type="submission" date="2016-03" db="UniProtKB">
        <authorList>
            <consortium name="EnsemblProtists"/>
        </authorList>
    </citation>
    <scope>IDENTIFICATION</scope>
</reference>